<dbReference type="AlphaFoldDB" id="A0A6S6RXK8"/>
<evidence type="ECO:0000256" key="3">
    <source>
        <dbReference type="ARBA" id="ARBA00022729"/>
    </source>
</evidence>
<dbReference type="Gene3D" id="3.90.76.10">
    <property type="entry name" value="Dipeptide-binding Protein, Domain 1"/>
    <property type="match status" value="1"/>
</dbReference>
<dbReference type="PANTHER" id="PTHR30290">
    <property type="entry name" value="PERIPLASMIC BINDING COMPONENT OF ABC TRANSPORTER"/>
    <property type="match status" value="1"/>
</dbReference>
<gene>
    <name evidence="5" type="ORF">HELGO_WM27706</name>
</gene>
<sequence length="632" mass="72199">MQKRTTGKDLVVISLLLLIALLIILSMVQRDREWQKLTALERSVSEQSRDMSAMRSAINSVQNNISKIDFNATAVAGNPASTTATENTAFPDAFKRARAATEKPDYAQGDWSVGAFGNNLKTITPLVSSDVYSSSVQAYIMESLLAQNPDTLGWSGLIAKSWQVSEDGLTITFQLKENVTFSDGEPLDASDVVFSFNFIMDERIQAPRQRAYYEKIESVTATTPHEVVFKYKEPYFEALSLAGGLWIMPEHFYKPYLDKPQEFNESKGLLLGSGAYQLKDPKGWTPDQGGVSLVRNSRYWGPVQPSYDRILWKVIENDSARLTTFRNGDIDAYSARPIEYKKLKSDQQIKEISNNFEFTSPIAGYSYLGWNQEKSGQPTFFADKRVRQAMTYLTDRKKIIDEIYLGYAEAAISPFSPRSKQHDTSLKPREYNLEKAKSLLKEAGFADTDGNGILENSEGEPFEFSLIYFKDSEDTKRMVLLLKDIYAKAGIKMKPSPQEWPVMLEKLDRKDFDVITLGWSSGVETDIFQMFHGSQTKTNGDNFIGYRSEKLDKLIDEARSTVDEEKRMPLWQEAERVMYDEQPYTFLTRRHSLFFIDKRIQNLEMTKLGLNRGNNIYPKEQYVPKVMQKYTH</sequence>
<dbReference type="SUPFAM" id="SSF53850">
    <property type="entry name" value="Periplasmic binding protein-like II"/>
    <property type="match status" value="1"/>
</dbReference>
<keyword evidence="3" id="KW-0732">Signal</keyword>
<comment type="similarity">
    <text evidence="1">Belongs to the bacterial solute-binding protein 5 family.</text>
</comment>
<dbReference type="GO" id="GO:0043190">
    <property type="term" value="C:ATP-binding cassette (ABC) transporter complex"/>
    <property type="evidence" value="ECO:0007669"/>
    <property type="project" value="InterPro"/>
</dbReference>
<dbReference type="Pfam" id="PF00496">
    <property type="entry name" value="SBP_bac_5"/>
    <property type="match status" value="1"/>
</dbReference>
<evidence type="ECO:0000256" key="1">
    <source>
        <dbReference type="ARBA" id="ARBA00005695"/>
    </source>
</evidence>
<dbReference type="InterPro" id="IPR039424">
    <property type="entry name" value="SBP_5"/>
</dbReference>
<evidence type="ECO:0000259" key="4">
    <source>
        <dbReference type="Pfam" id="PF00496"/>
    </source>
</evidence>
<organism evidence="5">
    <name type="scientific">uncultured Thiotrichaceae bacterium</name>
    <dbReference type="NCBI Taxonomy" id="298394"/>
    <lineage>
        <taxon>Bacteria</taxon>
        <taxon>Pseudomonadati</taxon>
        <taxon>Pseudomonadota</taxon>
        <taxon>Gammaproteobacteria</taxon>
        <taxon>Thiotrichales</taxon>
        <taxon>Thiotrichaceae</taxon>
        <taxon>environmental samples</taxon>
    </lineage>
</organism>
<keyword evidence="2" id="KW-0813">Transport</keyword>
<accession>A0A6S6RXK8</accession>
<feature type="domain" description="Solute-binding protein family 5" evidence="4">
    <location>
        <begin position="157"/>
        <end position="527"/>
    </location>
</feature>
<dbReference type="EMBL" id="CACVAY010000001">
    <property type="protein sequence ID" value="CAA6800040.1"/>
    <property type="molecule type" value="Genomic_DNA"/>
</dbReference>
<dbReference type="InterPro" id="IPR030678">
    <property type="entry name" value="Peptide/Ni-bd"/>
</dbReference>
<name>A0A6S6RXK8_9GAMM</name>
<dbReference type="GO" id="GO:0015833">
    <property type="term" value="P:peptide transport"/>
    <property type="evidence" value="ECO:0007669"/>
    <property type="project" value="TreeGrafter"/>
</dbReference>
<evidence type="ECO:0000256" key="2">
    <source>
        <dbReference type="ARBA" id="ARBA00022448"/>
    </source>
</evidence>
<dbReference type="Gene3D" id="3.40.190.10">
    <property type="entry name" value="Periplasmic binding protein-like II"/>
    <property type="match status" value="1"/>
</dbReference>
<proteinExistence type="inferred from homology"/>
<dbReference type="Gene3D" id="3.10.105.10">
    <property type="entry name" value="Dipeptide-binding Protein, Domain 3"/>
    <property type="match status" value="1"/>
</dbReference>
<dbReference type="GO" id="GO:0030288">
    <property type="term" value="C:outer membrane-bounded periplasmic space"/>
    <property type="evidence" value="ECO:0007669"/>
    <property type="project" value="UniProtKB-ARBA"/>
</dbReference>
<dbReference type="GO" id="GO:1904680">
    <property type="term" value="F:peptide transmembrane transporter activity"/>
    <property type="evidence" value="ECO:0007669"/>
    <property type="project" value="TreeGrafter"/>
</dbReference>
<protein>
    <submittedName>
        <fullName evidence="5">Oligopeptide ABC transporter, periplasmic oligopeptide-binding protein OppA (TC 3.A.1.5.1)</fullName>
    </submittedName>
</protein>
<dbReference type="InterPro" id="IPR000914">
    <property type="entry name" value="SBP_5_dom"/>
</dbReference>
<dbReference type="CDD" id="cd08514">
    <property type="entry name" value="PBP2_AppA_like"/>
    <property type="match status" value="1"/>
</dbReference>
<dbReference type="PIRSF" id="PIRSF002741">
    <property type="entry name" value="MppA"/>
    <property type="match status" value="1"/>
</dbReference>
<reference evidence="5" key="1">
    <citation type="submission" date="2020-01" db="EMBL/GenBank/DDBJ databases">
        <authorList>
            <person name="Meier V. D."/>
            <person name="Meier V D."/>
        </authorList>
    </citation>
    <scope>NUCLEOTIDE SEQUENCE</scope>
    <source>
        <strain evidence="5">HLG_WM_MAG_07</strain>
    </source>
</reference>
<evidence type="ECO:0000313" key="5">
    <source>
        <dbReference type="EMBL" id="CAA6800040.1"/>
    </source>
</evidence>
<dbReference type="PANTHER" id="PTHR30290:SF9">
    <property type="entry name" value="OLIGOPEPTIDE-BINDING PROTEIN APPA"/>
    <property type="match status" value="1"/>
</dbReference>